<evidence type="ECO:0000256" key="2">
    <source>
        <dbReference type="ARBA" id="ARBA00022722"/>
    </source>
</evidence>
<dbReference type="GO" id="GO:0016787">
    <property type="term" value="F:hydrolase activity"/>
    <property type="evidence" value="ECO:0007669"/>
    <property type="project" value="UniProtKB-KW"/>
</dbReference>
<keyword evidence="3" id="KW-0479">Metal-binding</keyword>
<dbReference type="CDD" id="cd09874">
    <property type="entry name" value="PIN_MT3492-like"/>
    <property type="match status" value="1"/>
</dbReference>
<dbReference type="HAMAP" id="MF_00265">
    <property type="entry name" value="VapC_Nob1"/>
    <property type="match status" value="1"/>
</dbReference>
<evidence type="ECO:0000256" key="1">
    <source>
        <dbReference type="ARBA" id="ARBA00022649"/>
    </source>
</evidence>
<evidence type="ECO:0000256" key="4">
    <source>
        <dbReference type="ARBA" id="ARBA00022801"/>
    </source>
</evidence>
<dbReference type="GO" id="GO:0004540">
    <property type="term" value="F:RNA nuclease activity"/>
    <property type="evidence" value="ECO:0007669"/>
    <property type="project" value="InterPro"/>
</dbReference>
<dbReference type="InterPro" id="IPR002716">
    <property type="entry name" value="PIN_dom"/>
</dbReference>
<dbReference type="EMBL" id="CAEZYQ010000010">
    <property type="protein sequence ID" value="CAB4743670.1"/>
    <property type="molecule type" value="Genomic_DNA"/>
</dbReference>
<gene>
    <name evidence="6" type="ORF">UFOPK2761_01507</name>
</gene>
<proteinExistence type="inferred from homology"/>
<organism evidence="6">
    <name type="scientific">freshwater metagenome</name>
    <dbReference type="NCBI Taxonomy" id="449393"/>
    <lineage>
        <taxon>unclassified sequences</taxon>
        <taxon>metagenomes</taxon>
        <taxon>ecological metagenomes</taxon>
    </lineage>
</organism>
<evidence type="ECO:0000313" key="6">
    <source>
        <dbReference type="EMBL" id="CAB4743670.1"/>
    </source>
</evidence>
<feature type="domain" description="PIN" evidence="5">
    <location>
        <begin position="4"/>
        <end position="116"/>
    </location>
</feature>
<dbReference type="InterPro" id="IPR022907">
    <property type="entry name" value="VapC_family"/>
</dbReference>
<accession>A0A6J6T994</accession>
<dbReference type="Gene3D" id="3.40.50.1010">
    <property type="entry name" value="5'-nuclease"/>
    <property type="match status" value="1"/>
</dbReference>
<keyword evidence="1" id="KW-1277">Toxin-antitoxin system</keyword>
<dbReference type="GO" id="GO:0046872">
    <property type="term" value="F:metal ion binding"/>
    <property type="evidence" value="ECO:0007669"/>
    <property type="project" value="UniProtKB-KW"/>
</dbReference>
<dbReference type="SUPFAM" id="SSF88723">
    <property type="entry name" value="PIN domain-like"/>
    <property type="match status" value="1"/>
</dbReference>
<dbReference type="InterPro" id="IPR029060">
    <property type="entry name" value="PIN-like_dom_sf"/>
</dbReference>
<keyword evidence="4" id="KW-0378">Hydrolase</keyword>
<sequence length="127" mass="13794">MSSYIDSSAALKLVVEERESEALVRWLDEHPEIVGTLLVETEVRRAARRMAVPQSAVTEMLEGVTLHDVTPGTFREAGALPGDHLRSLDALHLAAALRLGCRTVVTYDARMAEAARELGFDVVAPVA</sequence>
<keyword evidence="2" id="KW-0540">Nuclease</keyword>
<reference evidence="6" key="1">
    <citation type="submission" date="2020-05" db="EMBL/GenBank/DDBJ databases">
        <authorList>
            <person name="Chiriac C."/>
            <person name="Salcher M."/>
            <person name="Ghai R."/>
            <person name="Kavagutti S V."/>
        </authorList>
    </citation>
    <scope>NUCLEOTIDE SEQUENCE</scope>
</reference>
<evidence type="ECO:0000259" key="5">
    <source>
        <dbReference type="Pfam" id="PF01850"/>
    </source>
</evidence>
<protein>
    <submittedName>
        <fullName evidence="6">Unannotated protein</fullName>
    </submittedName>
</protein>
<evidence type="ECO:0000256" key="3">
    <source>
        <dbReference type="ARBA" id="ARBA00022723"/>
    </source>
</evidence>
<name>A0A6J6T994_9ZZZZ</name>
<dbReference type="Pfam" id="PF01850">
    <property type="entry name" value="PIN"/>
    <property type="match status" value="1"/>
</dbReference>
<dbReference type="AlphaFoldDB" id="A0A6J6T994"/>